<dbReference type="PANTHER" id="PTHR32463:SF0">
    <property type="entry name" value="L-FUCOSE KINASE"/>
    <property type="match status" value="1"/>
</dbReference>
<dbReference type="eggNOG" id="COG2605">
    <property type="taxonomic scope" value="Bacteria"/>
</dbReference>
<feature type="domain" description="GHMP kinase C-terminal" evidence="8">
    <location>
        <begin position="854"/>
        <end position="932"/>
    </location>
</feature>
<dbReference type="Pfam" id="PF07959">
    <property type="entry name" value="Fucose_pyrophosphorylase"/>
    <property type="match status" value="1"/>
</dbReference>
<comment type="similarity">
    <text evidence="5">Belongs to the GHMP kinase family.</text>
</comment>
<dbReference type="AlphaFoldDB" id="A0A1I2DJ10"/>
<accession>A0A1I2DJ10</accession>
<evidence type="ECO:0000256" key="5">
    <source>
        <dbReference type="ARBA" id="ARBA00038121"/>
    </source>
</evidence>
<name>A0A1I2DJ10_9BACT</name>
<dbReference type="InterPro" id="IPR001174">
    <property type="entry name" value="HddA/FKP"/>
</dbReference>
<evidence type="ECO:0000313" key="10">
    <source>
        <dbReference type="Proteomes" id="UP000181976"/>
    </source>
</evidence>
<dbReference type="GO" id="GO:0005524">
    <property type="term" value="F:ATP binding"/>
    <property type="evidence" value="ECO:0007669"/>
    <property type="project" value="UniProtKB-KW"/>
</dbReference>
<evidence type="ECO:0000256" key="2">
    <source>
        <dbReference type="ARBA" id="ARBA00022741"/>
    </source>
</evidence>
<dbReference type="SUPFAM" id="SSF55060">
    <property type="entry name" value="GHMP Kinase, C-terminal domain"/>
    <property type="match status" value="1"/>
</dbReference>
<dbReference type="EMBL" id="FONA01000019">
    <property type="protein sequence ID" value="SFE80428.1"/>
    <property type="molecule type" value="Genomic_DNA"/>
</dbReference>
<dbReference type="PRINTS" id="PR00960">
    <property type="entry name" value="LMBPPROTEIN"/>
</dbReference>
<gene>
    <name evidence="9" type="ORF">SAMN05444380_11920</name>
</gene>
<evidence type="ECO:0000259" key="6">
    <source>
        <dbReference type="Pfam" id="PF00288"/>
    </source>
</evidence>
<dbReference type="InterPro" id="IPR012887">
    <property type="entry name" value="GDP_fucose_pyrophosphorylase"/>
</dbReference>
<proteinExistence type="inferred from homology"/>
<dbReference type="GO" id="GO:0050201">
    <property type="term" value="F:fucokinase activity"/>
    <property type="evidence" value="ECO:0007669"/>
    <property type="project" value="TreeGrafter"/>
</dbReference>
<dbReference type="Proteomes" id="UP000181976">
    <property type="component" value="Unassembled WGS sequence"/>
</dbReference>
<evidence type="ECO:0000313" key="9">
    <source>
        <dbReference type="EMBL" id="SFE80428.1"/>
    </source>
</evidence>
<keyword evidence="3 9" id="KW-0418">Kinase</keyword>
<keyword evidence="4" id="KW-0067">ATP-binding</keyword>
<evidence type="ECO:0000256" key="4">
    <source>
        <dbReference type="ARBA" id="ARBA00022840"/>
    </source>
</evidence>
<dbReference type="NCBIfam" id="NF009948">
    <property type="entry name" value="PRK13412.1"/>
    <property type="match status" value="1"/>
</dbReference>
<dbReference type="Pfam" id="PF00288">
    <property type="entry name" value="GHMP_kinases_N"/>
    <property type="match status" value="1"/>
</dbReference>
<keyword evidence="1" id="KW-0808">Transferase</keyword>
<evidence type="ECO:0000259" key="7">
    <source>
        <dbReference type="Pfam" id="PF07959"/>
    </source>
</evidence>
<dbReference type="InParanoid" id="A0A1I2DJ10"/>
<dbReference type="Gene3D" id="3.30.230.120">
    <property type="match status" value="1"/>
</dbReference>
<evidence type="ECO:0000256" key="1">
    <source>
        <dbReference type="ARBA" id="ARBA00022679"/>
    </source>
</evidence>
<dbReference type="SUPFAM" id="SSF54211">
    <property type="entry name" value="Ribosomal protein S5 domain 2-like"/>
    <property type="match status" value="1"/>
</dbReference>
<feature type="domain" description="GHMP kinase N-terminal" evidence="6">
    <location>
        <begin position="697"/>
        <end position="771"/>
    </location>
</feature>
<reference evidence="9 10" key="1">
    <citation type="submission" date="2016-10" db="EMBL/GenBank/DDBJ databases">
        <authorList>
            <person name="de Groot N.N."/>
        </authorList>
    </citation>
    <scope>NUCLEOTIDE SEQUENCE [LARGE SCALE GENOMIC DNA]</scope>
    <source>
        <strain evidence="9 10">DSM 19012</strain>
    </source>
</reference>
<dbReference type="Pfam" id="PF08544">
    <property type="entry name" value="GHMP_kinases_C"/>
    <property type="match status" value="1"/>
</dbReference>
<dbReference type="InterPro" id="IPR052203">
    <property type="entry name" value="GHMP_Kinase-Related"/>
</dbReference>
<dbReference type="InterPro" id="IPR013750">
    <property type="entry name" value="GHMP_kinase_C_dom"/>
</dbReference>
<feature type="domain" description="GDP-fucose pyrophosphorylase" evidence="7">
    <location>
        <begin position="63"/>
        <end position="226"/>
    </location>
</feature>
<keyword evidence="2" id="KW-0547">Nucleotide-binding</keyword>
<dbReference type="InterPro" id="IPR036554">
    <property type="entry name" value="GHMP_kinase_C_sf"/>
</dbReference>
<dbReference type="InterPro" id="IPR006204">
    <property type="entry name" value="GHMP_kinase_N_dom"/>
</dbReference>
<organism evidence="9 10">
    <name type="scientific">Thermophagus xiamenensis</name>
    <dbReference type="NCBI Taxonomy" id="385682"/>
    <lineage>
        <taxon>Bacteria</taxon>
        <taxon>Pseudomonadati</taxon>
        <taxon>Bacteroidota</taxon>
        <taxon>Bacteroidia</taxon>
        <taxon>Marinilabiliales</taxon>
        <taxon>Marinilabiliaceae</taxon>
        <taxon>Thermophagus</taxon>
    </lineage>
</organism>
<dbReference type="GO" id="GO:0042352">
    <property type="term" value="P:GDP-L-fucose salvage"/>
    <property type="evidence" value="ECO:0007669"/>
    <property type="project" value="TreeGrafter"/>
</dbReference>
<evidence type="ECO:0000259" key="8">
    <source>
        <dbReference type="Pfam" id="PF08544"/>
    </source>
</evidence>
<protein>
    <submittedName>
        <fullName evidence="9">Predicted kinase</fullName>
    </submittedName>
</protein>
<dbReference type="STRING" id="385682.SAMN05444380_11920"/>
<keyword evidence="10" id="KW-1185">Reference proteome</keyword>
<dbReference type="InterPro" id="IPR020568">
    <property type="entry name" value="Ribosomal_Su5_D2-typ_SF"/>
</dbReference>
<evidence type="ECO:0000256" key="3">
    <source>
        <dbReference type="ARBA" id="ARBA00022777"/>
    </source>
</evidence>
<dbReference type="OrthoDB" id="9812992at2"/>
<dbReference type="PANTHER" id="PTHR32463">
    <property type="entry name" value="L-FUCOSE KINASE"/>
    <property type="match status" value="1"/>
</dbReference>
<sequence>MKLLLSLPENLANSFNHIGPSVNYSVFVSSDPPKGKIGSGGGTAWLLSQHFATESISDFDQYLKADKKIIIHAGGQSRRLPAYAPLGKIFTPIPVFRWSRGQKLNQTLLDLQLPLYEYLMAISSPEINTMIASGDILLQYNKLPAELPKADVICLGMWVDPHLAARHGVFFTPRNDPSKLDFMLQKPSHQKIEELNASHLFLMDVGIWLLSDNAVRTLMQKCQWKDDNFLNNTPPFYDLYSTFGTALGSTPTVVDEAIGKLSVAIIPIEKGEFHHFGTSNELITSTEKIQNSVKDRRNIWHNRVKPHPSLFVQNAQTHIRWEATHHHIWIENSNIPDSWTLSNHHVITGIPENNWKISLNPGWCLDIIPIEENKYCIRPYHIDDKFSGKCNDQNTFWLGIPLNEWLRNHQITFNEAAIDPKEDIQEASLFPVVTLSELTEELLIWMFSENPPHNSELKSKWLSSTRLSGSKIPQKANIARLIQQRETIRKENLLALEKNYKHSVFYQADLAFIAQEYAKNNLTIPDPLPKEESFIFRFQNYMLRSEIKRLQEKDGANDESLAFSLLQQFIINTVEKKEIPRLNVFPDQIVWGRSPARLDLAGGWSDTPPYCIQAGGRVLNLAVNLNGQPPLQVFIRLSNEPQIILRSIDIGATETIATYDDLNFKNSVGSAFAIPKAALCLAGFHPSFSDIKYKSLKEQLVDFGGGIEISFLAAIPKGSGLGTSSILAATILGTLADFCNLSWDRQAIAHRTLVLEQLLTTGGGWQDQYGGIFPGIKLLDSSPGNQNQINIRWIPDLLFTNPPFRQNWLLYYTGLTRVAKNILGEIVRGMFLNQGTRLRIIDTIKNHALETYDALQQCNYEKSARMILRSWELNKALDLGTTNPEINAIIDKIKDLAFGYKLLGAGGGGYLLIAAKDEGAAARIKERLTKYPPNSKARFVDMSLNNQGLEISRS</sequence>
<dbReference type="RefSeq" id="WP_010527510.1">
    <property type="nucleotide sequence ID" value="NZ_AFSL01000053.1"/>
</dbReference>